<accession>A0A834BQF3</accession>
<proteinExistence type="predicted"/>
<feature type="region of interest" description="Disordered" evidence="1">
    <location>
        <begin position="164"/>
        <end position="215"/>
    </location>
</feature>
<name>A0A834BQF3_ORYME</name>
<gene>
    <name evidence="2" type="ORF">FQA47_007146</name>
</gene>
<feature type="region of interest" description="Disordered" evidence="1">
    <location>
        <begin position="232"/>
        <end position="257"/>
    </location>
</feature>
<protein>
    <submittedName>
        <fullName evidence="2">Uncharacterized protein</fullName>
    </submittedName>
</protein>
<reference evidence="2" key="1">
    <citation type="journal article" name="BMC Genomics">
        <title>Long-read sequencing and de novo genome assembly of marine medaka (Oryzias melastigma).</title>
        <authorList>
            <person name="Liang P."/>
            <person name="Saqib H.S.A."/>
            <person name="Ni X."/>
            <person name="Shen Y."/>
        </authorList>
    </citation>
    <scope>NUCLEOTIDE SEQUENCE</scope>
    <source>
        <strain evidence="2">Bigg-433</strain>
    </source>
</reference>
<evidence type="ECO:0000313" key="2">
    <source>
        <dbReference type="EMBL" id="KAF6715317.1"/>
    </source>
</evidence>
<organism evidence="2 3">
    <name type="scientific">Oryzias melastigma</name>
    <name type="common">Marine medaka</name>
    <dbReference type="NCBI Taxonomy" id="30732"/>
    <lineage>
        <taxon>Eukaryota</taxon>
        <taxon>Metazoa</taxon>
        <taxon>Chordata</taxon>
        <taxon>Craniata</taxon>
        <taxon>Vertebrata</taxon>
        <taxon>Euteleostomi</taxon>
        <taxon>Actinopterygii</taxon>
        <taxon>Neopterygii</taxon>
        <taxon>Teleostei</taxon>
        <taxon>Neoteleostei</taxon>
        <taxon>Acanthomorphata</taxon>
        <taxon>Ovalentaria</taxon>
        <taxon>Atherinomorphae</taxon>
        <taxon>Beloniformes</taxon>
        <taxon>Adrianichthyidae</taxon>
        <taxon>Oryziinae</taxon>
        <taxon>Oryzias</taxon>
    </lineage>
</organism>
<sequence>MTSGTRPRSMLREASHQIIAGGSADAGMLYPDAATRGHSHTEGEHQNTELLSLMSDRSEMDAQKSCRCSQTEQLLVVYKLQEFQRKVLFLTFSLNVSLYINNDEGLLLLFLAAELPFISSSRPPCLSAPAPQVLTYRLLQVSMTPLHPQIHIMTQQFPPVDGLPKTSVHTAKRSVERGPHRAPALQRQKRVQEEKHNQDLLSSEESIRLNPRPVDGPGHVSWVEVSLSPLPQQDHQDRLSTGLHCPQGADRPIYNRR</sequence>
<dbReference type="AlphaFoldDB" id="A0A834BQF3"/>
<comment type="caution">
    <text evidence="2">The sequence shown here is derived from an EMBL/GenBank/DDBJ whole genome shotgun (WGS) entry which is preliminary data.</text>
</comment>
<dbReference type="Proteomes" id="UP000646548">
    <property type="component" value="Unassembled WGS sequence"/>
</dbReference>
<dbReference type="EMBL" id="WKFB01001110">
    <property type="protein sequence ID" value="KAF6715317.1"/>
    <property type="molecule type" value="Genomic_DNA"/>
</dbReference>
<evidence type="ECO:0000256" key="1">
    <source>
        <dbReference type="SAM" id="MobiDB-lite"/>
    </source>
</evidence>
<evidence type="ECO:0000313" key="3">
    <source>
        <dbReference type="Proteomes" id="UP000646548"/>
    </source>
</evidence>